<comment type="similarity">
    <text evidence="5">Belongs to the TDD superfamily. DTWD2 family.</text>
</comment>
<keyword evidence="4" id="KW-0819">tRNA processing</keyword>
<protein>
    <recommendedName>
        <fullName evidence="1">tRNA-uridine aminocarboxypropyltransferase</fullName>
        <ecNumber evidence="1">2.5.1.25</ecNumber>
    </recommendedName>
</protein>
<dbReference type="InterPro" id="IPR039262">
    <property type="entry name" value="DTWD2/TAPT"/>
</dbReference>
<dbReference type="SMART" id="SM01144">
    <property type="entry name" value="DTW"/>
    <property type="match status" value="1"/>
</dbReference>
<feature type="domain" description="DTW" evidence="6">
    <location>
        <begin position="2"/>
        <end position="198"/>
    </location>
</feature>
<keyword evidence="2" id="KW-0808">Transferase</keyword>
<evidence type="ECO:0000256" key="2">
    <source>
        <dbReference type="ARBA" id="ARBA00022679"/>
    </source>
</evidence>
<accession>A0A3B0W4M0</accession>
<evidence type="ECO:0000256" key="1">
    <source>
        <dbReference type="ARBA" id="ARBA00012386"/>
    </source>
</evidence>
<evidence type="ECO:0000259" key="6">
    <source>
        <dbReference type="SMART" id="SM01144"/>
    </source>
</evidence>
<name>A0A3B0W4M0_9ZZZZ</name>
<evidence type="ECO:0000256" key="3">
    <source>
        <dbReference type="ARBA" id="ARBA00022691"/>
    </source>
</evidence>
<evidence type="ECO:0000256" key="5">
    <source>
        <dbReference type="ARBA" id="ARBA00034489"/>
    </source>
</evidence>
<dbReference type="EC" id="2.5.1.25" evidence="1"/>
<keyword evidence="3" id="KW-0949">S-adenosyl-L-methionine</keyword>
<reference evidence="7" key="1">
    <citation type="submission" date="2018-06" db="EMBL/GenBank/DDBJ databases">
        <authorList>
            <person name="Zhirakovskaya E."/>
        </authorList>
    </citation>
    <scope>NUCLEOTIDE SEQUENCE</scope>
</reference>
<dbReference type="PANTHER" id="PTHR21392:SF0">
    <property type="entry name" value="TRNA-URIDINE AMINOCARBOXYPROPYLTRANSFERASE 2"/>
    <property type="match status" value="1"/>
</dbReference>
<organism evidence="7">
    <name type="scientific">hydrothermal vent metagenome</name>
    <dbReference type="NCBI Taxonomy" id="652676"/>
    <lineage>
        <taxon>unclassified sequences</taxon>
        <taxon>metagenomes</taxon>
        <taxon>ecological metagenomes</taxon>
    </lineage>
</organism>
<dbReference type="GO" id="GO:0016432">
    <property type="term" value="F:tRNA-uridine aminocarboxypropyltransferase activity"/>
    <property type="evidence" value="ECO:0007669"/>
    <property type="project" value="UniProtKB-EC"/>
</dbReference>
<sequence length="198" mass="22433">MSRVICSVCKRAEKVCLCPLITPINNRVELGILQHPNEVAQVKGTAKIAQLSFQKVNSWVGESLDDLPTLQWWLKGTTPIFLLYPNIEGQKETFQSFPVSELTALFGSNLKILVLDGTWRKTHKMMQLNSGLRALNRVTLTPQIPSNYQIRKQKNNASLSTIEAVYEVYSQLENSAEKYQPLLNAFEAMQAQHLSFRP</sequence>
<gene>
    <name evidence="7" type="ORF">MNBD_GAMMA03-1186</name>
</gene>
<dbReference type="PANTHER" id="PTHR21392">
    <property type="entry name" value="TRNA-URIDINE AMINOCARBOXYPROPYLTRANSFERASE 2"/>
    <property type="match status" value="1"/>
</dbReference>
<dbReference type="InterPro" id="IPR005636">
    <property type="entry name" value="DTW"/>
</dbReference>
<evidence type="ECO:0000313" key="7">
    <source>
        <dbReference type="EMBL" id="VAW46202.1"/>
    </source>
</evidence>
<evidence type="ECO:0000256" key="4">
    <source>
        <dbReference type="ARBA" id="ARBA00022694"/>
    </source>
</evidence>
<dbReference type="GO" id="GO:0008033">
    <property type="term" value="P:tRNA processing"/>
    <property type="evidence" value="ECO:0007669"/>
    <property type="project" value="UniProtKB-KW"/>
</dbReference>
<dbReference type="EMBL" id="UOFC01000089">
    <property type="protein sequence ID" value="VAW46202.1"/>
    <property type="molecule type" value="Genomic_DNA"/>
</dbReference>
<dbReference type="AlphaFoldDB" id="A0A3B0W4M0"/>
<proteinExistence type="inferred from homology"/>
<dbReference type="Pfam" id="PF03942">
    <property type="entry name" value="DTW"/>
    <property type="match status" value="1"/>
</dbReference>